<evidence type="ECO:0000313" key="1">
    <source>
        <dbReference type="EMBL" id="GMN28674.1"/>
    </source>
</evidence>
<dbReference type="Proteomes" id="UP001187192">
    <property type="component" value="Unassembled WGS sequence"/>
</dbReference>
<dbReference type="EMBL" id="BTGU01000002">
    <property type="protein sequence ID" value="GMN28674.1"/>
    <property type="molecule type" value="Genomic_DNA"/>
</dbReference>
<keyword evidence="2" id="KW-1185">Reference proteome</keyword>
<protein>
    <submittedName>
        <fullName evidence="1">Uncharacterized protein</fullName>
    </submittedName>
</protein>
<proteinExistence type="predicted"/>
<comment type="caution">
    <text evidence="1">The sequence shown here is derived from an EMBL/GenBank/DDBJ whole genome shotgun (WGS) entry which is preliminary data.</text>
</comment>
<sequence>MEANRAPTGEGENGSINQPKSIDFCWSVRRFSKLGDGEEKRREKKKEAENGDRWRLKNDYGEGCVGEGEEEVLRDLRWLLGLFDDLT</sequence>
<accession>A0AA88D6L9</accession>
<gene>
    <name evidence="1" type="ORF">TIFTF001_002135</name>
</gene>
<name>A0AA88D6L9_FICCA</name>
<evidence type="ECO:0000313" key="2">
    <source>
        <dbReference type="Proteomes" id="UP001187192"/>
    </source>
</evidence>
<reference evidence="1" key="1">
    <citation type="submission" date="2023-07" db="EMBL/GenBank/DDBJ databases">
        <title>draft genome sequence of fig (Ficus carica).</title>
        <authorList>
            <person name="Takahashi T."/>
            <person name="Nishimura K."/>
        </authorList>
    </citation>
    <scope>NUCLEOTIDE SEQUENCE</scope>
</reference>
<dbReference type="AlphaFoldDB" id="A0AA88D6L9"/>
<organism evidence="1 2">
    <name type="scientific">Ficus carica</name>
    <name type="common">Common fig</name>
    <dbReference type="NCBI Taxonomy" id="3494"/>
    <lineage>
        <taxon>Eukaryota</taxon>
        <taxon>Viridiplantae</taxon>
        <taxon>Streptophyta</taxon>
        <taxon>Embryophyta</taxon>
        <taxon>Tracheophyta</taxon>
        <taxon>Spermatophyta</taxon>
        <taxon>Magnoliopsida</taxon>
        <taxon>eudicotyledons</taxon>
        <taxon>Gunneridae</taxon>
        <taxon>Pentapetalae</taxon>
        <taxon>rosids</taxon>
        <taxon>fabids</taxon>
        <taxon>Rosales</taxon>
        <taxon>Moraceae</taxon>
        <taxon>Ficeae</taxon>
        <taxon>Ficus</taxon>
    </lineage>
</organism>